<dbReference type="STRING" id="340021.TM5383_01388"/>
<dbReference type="PANTHER" id="PTHR34472:SF1">
    <property type="entry name" value="SULFUR CARRIER PROTEIN THIS"/>
    <property type="match status" value="1"/>
</dbReference>
<feature type="region of interest" description="Disordered" evidence="1">
    <location>
        <begin position="44"/>
        <end position="65"/>
    </location>
</feature>
<gene>
    <name evidence="2" type="ORF">TM5383_01388</name>
</gene>
<reference evidence="2 3" key="1">
    <citation type="submission" date="2015-09" db="EMBL/GenBank/DDBJ databases">
        <authorList>
            <consortium name="Swine Surveillance"/>
        </authorList>
    </citation>
    <scope>NUCLEOTIDE SEQUENCE [LARGE SCALE GENOMIC DNA]</scope>
    <source>
        <strain evidence="2 3">CECT 8383</strain>
    </source>
</reference>
<dbReference type="NCBIfam" id="TIGR01683">
    <property type="entry name" value="thiS"/>
    <property type="match status" value="1"/>
</dbReference>
<dbReference type="Pfam" id="PF02597">
    <property type="entry name" value="ThiS"/>
    <property type="match status" value="1"/>
</dbReference>
<dbReference type="CDD" id="cd00565">
    <property type="entry name" value="Ubl_ThiS"/>
    <property type="match status" value="1"/>
</dbReference>
<dbReference type="InterPro" id="IPR016155">
    <property type="entry name" value="Mopterin_synth/thiamin_S_b"/>
</dbReference>
<keyword evidence="3" id="KW-1185">Reference proteome</keyword>
<dbReference type="InterPro" id="IPR012675">
    <property type="entry name" value="Beta-grasp_dom_sf"/>
</dbReference>
<dbReference type="Gene3D" id="3.10.20.30">
    <property type="match status" value="1"/>
</dbReference>
<dbReference type="OrthoDB" id="197113at2"/>
<accession>A0A0P1GNW0</accession>
<sequence length="65" mass="6737">MQVDVNGQGVTVQAVTLADLLTEQGFEAAAVATAVNGQFVPRPSRANHTLSDGDRIEVLSPMQGG</sequence>
<proteinExistence type="predicted"/>
<name>A0A0P1GNW0_9RHOB</name>
<dbReference type="RefSeq" id="WP_058318261.1">
    <property type="nucleotide sequence ID" value="NZ_CYSF01000006.1"/>
</dbReference>
<dbReference type="Proteomes" id="UP000051681">
    <property type="component" value="Unassembled WGS sequence"/>
</dbReference>
<dbReference type="AlphaFoldDB" id="A0A0P1GNW0"/>
<dbReference type="EMBL" id="CYSF01000006">
    <property type="protein sequence ID" value="CUH84182.1"/>
    <property type="molecule type" value="Genomic_DNA"/>
</dbReference>
<dbReference type="InterPro" id="IPR010035">
    <property type="entry name" value="Thi_S"/>
</dbReference>
<dbReference type="PANTHER" id="PTHR34472">
    <property type="entry name" value="SULFUR CARRIER PROTEIN THIS"/>
    <property type="match status" value="1"/>
</dbReference>
<protein>
    <submittedName>
        <fullName evidence="2">Sulfur carrier protein ThiS</fullName>
    </submittedName>
</protein>
<evidence type="ECO:0000313" key="2">
    <source>
        <dbReference type="EMBL" id="CUH84182.1"/>
    </source>
</evidence>
<dbReference type="SUPFAM" id="SSF54285">
    <property type="entry name" value="MoaD/ThiS"/>
    <property type="match status" value="1"/>
</dbReference>
<evidence type="ECO:0000313" key="3">
    <source>
        <dbReference type="Proteomes" id="UP000051681"/>
    </source>
</evidence>
<organism evidence="2 3">
    <name type="scientific">Thalassovita mediterranea</name>
    <dbReference type="NCBI Taxonomy" id="340021"/>
    <lineage>
        <taxon>Bacteria</taxon>
        <taxon>Pseudomonadati</taxon>
        <taxon>Pseudomonadota</taxon>
        <taxon>Alphaproteobacteria</taxon>
        <taxon>Rhodobacterales</taxon>
        <taxon>Roseobacteraceae</taxon>
        <taxon>Thalassovita</taxon>
    </lineage>
</organism>
<evidence type="ECO:0000256" key="1">
    <source>
        <dbReference type="SAM" id="MobiDB-lite"/>
    </source>
</evidence>
<dbReference type="InterPro" id="IPR003749">
    <property type="entry name" value="ThiS/MoaD-like"/>
</dbReference>